<dbReference type="KEGG" id="wna:KA717_01610"/>
<dbReference type="EMBL" id="CP073041">
    <property type="protein sequence ID" value="UXE61692.1"/>
    <property type="molecule type" value="Genomic_DNA"/>
</dbReference>
<protein>
    <submittedName>
        <fullName evidence="1">Uncharacterized protein</fullName>
    </submittedName>
</protein>
<dbReference type="Proteomes" id="UP001065613">
    <property type="component" value="Chromosome"/>
</dbReference>
<gene>
    <name evidence="1" type="ORF">KA717_01610</name>
</gene>
<dbReference type="AlphaFoldDB" id="A0A977PWM1"/>
<proteinExistence type="predicted"/>
<name>A0A977PWM1_9CYAN</name>
<reference evidence="1" key="1">
    <citation type="submission" date="2021-04" db="EMBL/GenBank/DDBJ databases">
        <title>Genome sequence of Woronichinia naegeliana from Washington state freshwater lake bloom.</title>
        <authorList>
            <person name="Dreher T.W."/>
        </authorList>
    </citation>
    <scope>NUCLEOTIDE SEQUENCE</scope>
    <source>
        <strain evidence="1">WA131</strain>
    </source>
</reference>
<organism evidence="1">
    <name type="scientific">Woronichinia naegeliana WA131</name>
    <dbReference type="NCBI Taxonomy" id="2824559"/>
    <lineage>
        <taxon>Bacteria</taxon>
        <taxon>Bacillati</taxon>
        <taxon>Cyanobacteriota</taxon>
        <taxon>Cyanophyceae</taxon>
        <taxon>Synechococcales</taxon>
        <taxon>Coelosphaeriaceae</taxon>
        <taxon>Woronichinia</taxon>
    </lineage>
</organism>
<accession>A0A977PWM1</accession>
<evidence type="ECO:0000313" key="1">
    <source>
        <dbReference type="EMBL" id="UXE61692.1"/>
    </source>
</evidence>
<sequence length="71" mass="8189">MMTTEREYQEWRSRRNRNLQPQRSIKSLKTFTLNPLGKSLVLLALLSLGLALIHHPQTDNRPPADLPQLSP</sequence>